<accession>A0A8S5U8W1</accession>
<protein>
    <submittedName>
        <fullName evidence="1">Uncharacterized protein</fullName>
    </submittedName>
</protein>
<dbReference type="EMBL" id="BK016039">
    <property type="protein sequence ID" value="DAF90903.1"/>
    <property type="molecule type" value="Genomic_DNA"/>
</dbReference>
<name>A0A8S5U8W1_9CAUD</name>
<reference evidence="1" key="1">
    <citation type="journal article" date="2021" name="Proc. Natl. Acad. Sci. U.S.A.">
        <title>A Catalog of Tens of Thousands of Viruses from Human Metagenomes Reveals Hidden Associations with Chronic Diseases.</title>
        <authorList>
            <person name="Tisza M.J."/>
            <person name="Buck C.B."/>
        </authorList>
    </citation>
    <scope>NUCLEOTIDE SEQUENCE</scope>
    <source>
        <strain evidence="1">CtnMR5</strain>
    </source>
</reference>
<proteinExistence type="predicted"/>
<evidence type="ECO:0000313" key="1">
    <source>
        <dbReference type="EMBL" id="DAF90903.1"/>
    </source>
</evidence>
<organism evidence="1">
    <name type="scientific">Siphoviridae sp. ctnMR5</name>
    <dbReference type="NCBI Taxonomy" id="2825658"/>
    <lineage>
        <taxon>Viruses</taxon>
        <taxon>Duplodnaviria</taxon>
        <taxon>Heunggongvirae</taxon>
        <taxon>Uroviricota</taxon>
        <taxon>Caudoviricetes</taxon>
    </lineage>
</organism>
<sequence length="59" mass="6599">MSKQEIGNKKGDKVDAEIILNDIKAVIDNGCDIEIRGSKDGIKIYQIKKTLIRVVQNEV</sequence>